<proteinExistence type="predicted"/>
<evidence type="ECO:0000313" key="1">
    <source>
        <dbReference type="EMBL" id="SFR30023.1"/>
    </source>
</evidence>
<dbReference type="AlphaFoldDB" id="A0A1I6FJA0"/>
<gene>
    <name evidence="1" type="ORF">SAMN04488564_12612</name>
</gene>
<dbReference type="SMART" id="SM00028">
    <property type="entry name" value="TPR"/>
    <property type="match status" value="5"/>
</dbReference>
<dbReference type="Gene3D" id="1.25.40.10">
    <property type="entry name" value="Tetratricopeptide repeat domain"/>
    <property type="match status" value="2"/>
</dbReference>
<dbReference type="InterPro" id="IPR011990">
    <property type="entry name" value="TPR-like_helical_dom_sf"/>
</dbReference>
<dbReference type="InterPro" id="IPR019734">
    <property type="entry name" value="TPR_rpt"/>
</dbReference>
<name>A0A1I6FJA0_9PSEU</name>
<dbReference type="STRING" id="84724.SAMN04488564_12612"/>
<evidence type="ECO:0000313" key="2">
    <source>
        <dbReference type="Proteomes" id="UP000198583"/>
    </source>
</evidence>
<organism evidence="1 2">
    <name type="scientific">Lentzea waywayandensis</name>
    <dbReference type="NCBI Taxonomy" id="84724"/>
    <lineage>
        <taxon>Bacteria</taxon>
        <taxon>Bacillati</taxon>
        <taxon>Actinomycetota</taxon>
        <taxon>Actinomycetes</taxon>
        <taxon>Pseudonocardiales</taxon>
        <taxon>Pseudonocardiaceae</taxon>
        <taxon>Lentzea</taxon>
    </lineage>
</organism>
<reference evidence="2" key="1">
    <citation type="submission" date="2016-10" db="EMBL/GenBank/DDBJ databases">
        <authorList>
            <person name="Varghese N."/>
            <person name="Submissions S."/>
        </authorList>
    </citation>
    <scope>NUCLEOTIDE SEQUENCE [LARGE SCALE GENOMIC DNA]</scope>
    <source>
        <strain evidence="2">DSM 44232</strain>
    </source>
</reference>
<dbReference type="EMBL" id="FOYL01000026">
    <property type="protein sequence ID" value="SFR30023.1"/>
    <property type="molecule type" value="Genomic_DNA"/>
</dbReference>
<dbReference type="SUPFAM" id="SSF48452">
    <property type="entry name" value="TPR-like"/>
    <property type="match status" value="2"/>
</dbReference>
<keyword evidence="2" id="KW-1185">Reference proteome</keyword>
<evidence type="ECO:0008006" key="3">
    <source>
        <dbReference type="Google" id="ProtNLM"/>
    </source>
</evidence>
<dbReference type="Proteomes" id="UP000198583">
    <property type="component" value="Unassembled WGS sequence"/>
</dbReference>
<accession>A0A1I6FJA0</accession>
<protein>
    <recommendedName>
        <fullName evidence="3">Tetratricopeptide repeat-containing protein</fullName>
    </recommendedName>
</protein>
<sequence length="480" mass="53843">MLRYVWPVVEELRSKPREDWPSPDALTEALVELAEWFEECGWDDFALRTHEEVLEFRREAGDAEKLRRVLTLMRDNLMRQERHEEALAVVREELPLARRLAVPGEHSTEIANTARYWITNLLGKLGRHTEAADNAREAIAELREQIPTKNGPPPGYSLAHAQLEYAHRLTTIGEYEQAADFTALNAAFWRQNGSWRGINGHTAYDELSLLQLRLGRFEEARASAIEAVAILREHAESEDRDCLSNLAGALHNHGNHLRDLGLDEQAVEAAQEATDRFRELLAKAEGRAMIMKMELRVALALVSLGSRLHDIGRLDESLAASDEAIALATKHEERELGRKELARAWTNRASLLISRQAYSEAAQAAAKGIELYQTADGKAMARNTFALSSAHAGEPDAALEASLLSVAHYREQHAEDPYEYSYLLADALSDHALIRVLRSERAEAEAAISESLAMYEELAAHNPSRYQRELDRAQAVAARL</sequence>